<evidence type="ECO:0000256" key="2">
    <source>
        <dbReference type="SAM" id="SignalP"/>
    </source>
</evidence>
<dbReference type="PANTHER" id="PTHR46928:SF1">
    <property type="entry name" value="MESENCHYME-SPECIFIC CELL SURFACE GLYCOPROTEIN"/>
    <property type="match status" value="1"/>
</dbReference>
<dbReference type="InterPro" id="IPR036415">
    <property type="entry name" value="Lamin_tail_dom_sf"/>
</dbReference>
<dbReference type="InterPro" id="IPR052956">
    <property type="entry name" value="Mesenchyme-surface_protein"/>
</dbReference>
<dbReference type="PROSITE" id="PS51841">
    <property type="entry name" value="LTD"/>
    <property type="match status" value="1"/>
</dbReference>
<dbReference type="Pfam" id="PF18962">
    <property type="entry name" value="Por_Secre_tail"/>
    <property type="match status" value="1"/>
</dbReference>
<name>A0ABY6CYN5_9BACT</name>
<accession>A0ABY6CYN5</accession>
<dbReference type="InterPro" id="IPR014755">
    <property type="entry name" value="Cu-Rt/internalin_Ig-like"/>
</dbReference>
<dbReference type="NCBIfam" id="NF038117">
    <property type="entry name" value="choice_anch_I"/>
    <property type="match status" value="1"/>
</dbReference>
<dbReference type="InterPro" id="IPR055188">
    <property type="entry name" value="Choice_anch_I"/>
</dbReference>
<gene>
    <name evidence="4" type="ORF">N7E81_16880</name>
</gene>
<keyword evidence="5" id="KW-1185">Reference proteome</keyword>
<reference evidence="4" key="1">
    <citation type="submission" date="2022-10" db="EMBL/GenBank/DDBJ databases">
        <title>Comparative genomics and taxonomic characterization of three novel marine species of genus Reichenbachiella exhibiting antioxidant and polysaccharide degradation activities.</title>
        <authorList>
            <person name="Muhammad N."/>
            <person name="Lee Y.-J."/>
            <person name="Ko J."/>
            <person name="Kim S.-G."/>
        </authorList>
    </citation>
    <scope>NUCLEOTIDE SEQUENCE</scope>
    <source>
        <strain evidence="4">Wsw4-B4</strain>
    </source>
</reference>
<dbReference type="SUPFAM" id="SSF63825">
    <property type="entry name" value="YWTD domain"/>
    <property type="match status" value="1"/>
</dbReference>
<dbReference type="Pfam" id="PF22494">
    <property type="entry name" value="choice_anch_I"/>
    <property type="match status" value="1"/>
</dbReference>
<sequence>MKLKSLLILTLLALGLSAQAQLTTGDIAFTAFNTDGDDDIAFVTFEDIAPNTTIYFADSELTDGAFGDDEGDVIWVSGANPIPAGTVITISSISDAGVASIGTVTGDTGLSSSGEAVFAYLGTDVRVVTTFLAAISNLDSGFGDLSGSGLYKGSTAIVLTETADIAEYVGPKTGIDKNGYLSYLNDMSNWVIQDTEDDDQNDTVSPDLPFNTTTFGISATDVTPPNVAGIEVVSQNTIHVVFTENVDEVSATTTSNYVFSPSSTISDITYDEPTQTATLSHSGLTPGASTTLAISNIEDLASNSMASTYTSEAFYFNPTTPELIITEIMYNAPSDASNDLEFIEIYNAGEATAALGGIQVVDEGNFAFSFPQMDLAAGETVLLATNPTAAGTFYSKTFLALAASSGNLLGNGGELLQIKNTDGTTLFEVEYDDASPWATDADGNGPSLELIALNKDTDDGASWVASSTLVAQSEGLDVFASPGIFTEVTTPALSFDEEYVTVSTEDATVTITVTLSDPSTSEITVDADLVDGFGSSSIIMDTKTLTFPANSTASQTFTVDLTASANNNDYFFVLQLGNAAHADLGSLTETVVYVLNEDIAAPTASSELIIAHATSYLVDEDGSAEIVAFDKDTERLFVLNSTATKVEILDFSNPRAITSIKSIDMTSYGNGATSIAVKDGLIAATVVGENFADGGKVIFMDTDGVIHSSVTVGNLPDMVTFSPDGKYVLTANEGQPNDDYSVDPEGSISMIDISGDITELTQSDVTTLTFNAFDTQIDDLRTAGVRVFGLNASVSEDMEPEYITISSDSKTAWVSLQENNALATINLETKTITEINALGVKDHSLAKNSLDASDKTEDVIMANWPVKGMYMPDAIASYTVNNVTYVVTANEGDQREYDGIDEDVTISDAEYVLDPTTFPQADLMKKEFTIGRLAVSPYSGDTDNDGDFDEIHAFGARSFSIWNTSTNEIVYDSGNDFELITALDPTYGELFNASNSNNNFKNRSDNKGPEPEGITVAEIDGKQYAFITLERTGGLMTYNITDPLAPVFVDYSNNRDLGEDEGGDLGPEGIIYIDPVSSPADTALIVMANEVSATVSVYYIKNVIVSAEEEEEETSEVTAVSPENSNALKVYPTPASDKVYFSQPTSYTLHDMNGAQLKQGTHAVSLHTSDLTNGIYILKNAQGQSTKIVITH</sequence>
<keyword evidence="1 2" id="KW-0732">Signal</keyword>
<proteinExistence type="predicted"/>
<dbReference type="PANTHER" id="PTHR46928">
    <property type="entry name" value="MESENCHYME-SPECIFIC CELL SURFACE GLYCOPROTEIN"/>
    <property type="match status" value="1"/>
</dbReference>
<dbReference type="InterPro" id="IPR001322">
    <property type="entry name" value="Lamin_tail_dom"/>
</dbReference>
<dbReference type="SUPFAM" id="SSF74853">
    <property type="entry name" value="Lamin A/C globular tail domain"/>
    <property type="match status" value="1"/>
</dbReference>
<evidence type="ECO:0000256" key="1">
    <source>
        <dbReference type="ARBA" id="ARBA00022729"/>
    </source>
</evidence>
<dbReference type="EMBL" id="CP106735">
    <property type="protein sequence ID" value="UXX79031.1"/>
    <property type="molecule type" value="Genomic_DNA"/>
</dbReference>
<dbReference type="Gene3D" id="2.60.40.2030">
    <property type="match status" value="1"/>
</dbReference>
<evidence type="ECO:0000313" key="5">
    <source>
        <dbReference type="Proteomes" id="UP001062165"/>
    </source>
</evidence>
<dbReference type="Gene3D" id="2.130.10.10">
    <property type="entry name" value="YVTN repeat-like/Quinoprotein amine dehydrogenase"/>
    <property type="match status" value="1"/>
</dbReference>
<evidence type="ECO:0000259" key="3">
    <source>
        <dbReference type="PROSITE" id="PS51841"/>
    </source>
</evidence>
<dbReference type="InterPro" id="IPR026444">
    <property type="entry name" value="Secre_tail"/>
</dbReference>
<dbReference type="NCBIfam" id="TIGR04183">
    <property type="entry name" value="Por_Secre_tail"/>
    <property type="match status" value="1"/>
</dbReference>
<dbReference type="RefSeq" id="WP_263050774.1">
    <property type="nucleotide sequence ID" value="NZ_CP106735.1"/>
</dbReference>
<dbReference type="SUPFAM" id="SSF141072">
    <property type="entry name" value="CalX-like"/>
    <property type="match status" value="1"/>
</dbReference>
<dbReference type="Gene3D" id="2.60.40.1220">
    <property type="match status" value="1"/>
</dbReference>
<feature type="signal peptide" evidence="2">
    <location>
        <begin position="1"/>
        <end position="20"/>
    </location>
</feature>
<protein>
    <submittedName>
        <fullName evidence="4">Choice-of-anchor I family protein</fullName>
    </submittedName>
</protein>
<dbReference type="Pfam" id="PF00932">
    <property type="entry name" value="LTD"/>
    <property type="match status" value="1"/>
</dbReference>
<dbReference type="Proteomes" id="UP001062165">
    <property type="component" value="Chromosome"/>
</dbReference>
<feature type="chain" id="PRO_5047509092" evidence="2">
    <location>
        <begin position="21"/>
        <end position="1192"/>
    </location>
</feature>
<dbReference type="InterPro" id="IPR038081">
    <property type="entry name" value="CalX-like_sf"/>
</dbReference>
<dbReference type="InterPro" id="IPR015943">
    <property type="entry name" value="WD40/YVTN_repeat-like_dom_sf"/>
</dbReference>
<feature type="domain" description="LTD" evidence="3">
    <location>
        <begin position="301"/>
        <end position="465"/>
    </location>
</feature>
<organism evidence="4 5">
    <name type="scientific">Reichenbachiella carrageenanivorans</name>
    <dbReference type="NCBI Taxonomy" id="2979869"/>
    <lineage>
        <taxon>Bacteria</taxon>
        <taxon>Pseudomonadati</taxon>
        <taxon>Bacteroidota</taxon>
        <taxon>Cytophagia</taxon>
        <taxon>Cytophagales</taxon>
        <taxon>Reichenbachiellaceae</taxon>
        <taxon>Reichenbachiella</taxon>
    </lineage>
</organism>
<evidence type="ECO:0000313" key="4">
    <source>
        <dbReference type="EMBL" id="UXX79031.1"/>
    </source>
</evidence>